<feature type="transmembrane region" description="Helical" evidence="9">
    <location>
        <begin position="285"/>
        <end position="308"/>
    </location>
</feature>
<name>A0A445CX44_ARAHY</name>
<dbReference type="InterPro" id="IPR037185">
    <property type="entry name" value="EmrE-like"/>
</dbReference>
<dbReference type="InterPro" id="IPR012340">
    <property type="entry name" value="NA-bd_OB-fold"/>
</dbReference>
<comment type="function">
    <text evidence="1">One of the essential components for the initiation of protein synthesis. Stabilizes the binding of IF-2 and IF-3 on the 30S subunit to which N-formylmethionyl-tRNA(fMet) subsequently binds. Helps modulate mRNA selection, yielding the 30S pre-initiation complex (PIC). Upon addition of the 50S ribosomal subunit IF-1, IF-2 and IF-3 are released leaving the mature 70S translation initiation complex.</text>
</comment>
<dbReference type="GO" id="GO:0003723">
    <property type="term" value="F:RNA binding"/>
    <property type="evidence" value="ECO:0007669"/>
    <property type="project" value="InterPro"/>
</dbReference>
<dbReference type="Pfam" id="PF01176">
    <property type="entry name" value="eIF-1a"/>
    <property type="match status" value="1"/>
</dbReference>
<sequence>MNTTPILRHHHHHTLTLSLPPSSLTLTLHHRITPSFLRPSPLPQVPATLLVPHAKPPTADKSGEQNWVHEGLITESLPNGMFRVRLDNQDLTLGYVSGKIRKNFVRILPGDRVKVEVSRYDSSKGRIVYRLRRVGAGGEEQEAATLSIFHIPCLAFVVAILFVLLNGGLRICRRHRREQEMMEYDVVEESIYGLESGIYFGMSSVISKMGFLFLEQGFHQLLVPLCIIFSVCCSGTGFYYQTRGLKHGRAIVVSTCAAVASIVSGVLAGMLALGERLPSAPKARLALILGWLLIITGVVLLVGSTRLVKLLSCSSGRMKRSNADKSYGARRPSSLRIREPNPSAVIPATTLNHLLPSASKEKA</sequence>
<keyword evidence="9" id="KW-0812">Transmembrane</keyword>
<comment type="similarity">
    <text evidence="3">Belongs to the IF-1 family.</text>
</comment>
<feature type="transmembrane region" description="Helical" evidence="9">
    <location>
        <begin position="190"/>
        <end position="214"/>
    </location>
</feature>
<accession>A0A445CX44</accession>
<evidence type="ECO:0000256" key="4">
    <source>
        <dbReference type="ARBA" id="ARBA00011599"/>
    </source>
</evidence>
<evidence type="ECO:0000313" key="12">
    <source>
        <dbReference type="Proteomes" id="UP000289738"/>
    </source>
</evidence>
<keyword evidence="9" id="KW-1133">Transmembrane helix</keyword>
<dbReference type="FunFam" id="2.40.50.140:FF:000002">
    <property type="entry name" value="Translation initiation factor IF-1"/>
    <property type="match status" value="1"/>
</dbReference>
<gene>
    <name evidence="11" type="ORF">Ahy_A06g030700</name>
</gene>
<dbReference type="AlphaFoldDB" id="A0A445CX44"/>
<evidence type="ECO:0000256" key="1">
    <source>
        <dbReference type="ARBA" id="ARBA00003935"/>
    </source>
</evidence>
<dbReference type="PROSITE" id="PS50832">
    <property type="entry name" value="S1_IF1_TYPE"/>
    <property type="match status" value="1"/>
</dbReference>
<evidence type="ECO:0000256" key="9">
    <source>
        <dbReference type="SAM" id="Phobius"/>
    </source>
</evidence>
<evidence type="ECO:0000256" key="5">
    <source>
        <dbReference type="ARBA" id="ARBA00022540"/>
    </source>
</evidence>
<reference evidence="11 12" key="1">
    <citation type="submission" date="2019-01" db="EMBL/GenBank/DDBJ databases">
        <title>Sequencing of cultivated peanut Arachis hypogaea provides insights into genome evolution and oil improvement.</title>
        <authorList>
            <person name="Chen X."/>
        </authorList>
    </citation>
    <scope>NUCLEOTIDE SEQUENCE [LARGE SCALE GENOMIC DNA]</scope>
    <source>
        <strain evidence="12">cv. Fuhuasheng</strain>
        <tissue evidence="11">Leaves</tissue>
    </source>
</reference>
<dbReference type="CDD" id="cd04451">
    <property type="entry name" value="S1_IF1"/>
    <property type="match status" value="1"/>
</dbReference>
<dbReference type="SMART" id="SM00316">
    <property type="entry name" value="S1"/>
    <property type="match status" value="1"/>
</dbReference>
<evidence type="ECO:0000259" key="10">
    <source>
        <dbReference type="PROSITE" id="PS50832"/>
    </source>
</evidence>
<dbReference type="HAMAP" id="MF_00075">
    <property type="entry name" value="IF_1"/>
    <property type="match status" value="1"/>
</dbReference>
<dbReference type="Proteomes" id="UP000289738">
    <property type="component" value="Chromosome A06"/>
</dbReference>
<comment type="caution">
    <text evidence="11">The sequence shown here is derived from an EMBL/GenBank/DDBJ whole genome shotgun (WGS) entry which is preliminary data.</text>
</comment>
<dbReference type="SUPFAM" id="SSF50249">
    <property type="entry name" value="Nucleic acid-binding proteins"/>
    <property type="match status" value="1"/>
</dbReference>
<evidence type="ECO:0000256" key="3">
    <source>
        <dbReference type="ARBA" id="ARBA00010939"/>
    </source>
</evidence>
<dbReference type="GO" id="GO:0005829">
    <property type="term" value="C:cytosol"/>
    <property type="evidence" value="ECO:0007669"/>
    <property type="project" value="TreeGrafter"/>
</dbReference>
<dbReference type="Gene3D" id="2.40.50.140">
    <property type="entry name" value="Nucleic acid-binding proteins"/>
    <property type="match status" value="1"/>
</dbReference>
<comment type="subunit">
    <text evidence="4">Component of the 30S ribosomal translation pre-initiation complex which assembles on the 30S ribosome in the order IF-2 and IF-3, IF-1 and N-formylmethionyl-tRNA(fMet); mRNA recruitment can occur at any time during PIC assembly.</text>
</comment>
<evidence type="ECO:0000256" key="7">
    <source>
        <dbReference type="ARBA" id="ARBA00068272"/>
    </source>
</evidence>
<organism evidence="11 12">
    <name type="scientific">Arachis hypogaea</name>
    <name type="common">Peanut</name>
    <dbReference type="NCBI Taxonomy" id="3818"/>
    <lineage>
        <taxon>Eukaryota</taxon>
        <taxon>Viridiplantae</taxon>
        <taxon>Streptophyta</taxon>
        <taxon>Embryophyta</taxon>
        <taxon>Tracheophyta</taxon>
        <taxon>Spermatophyta</taxon>
        <taxon>Magnoliopsida</taxon>
        <taxon>eudicotyledons</taxon>
        <taxon>Gunneridae</taxon>
        <taxon>Pentapetalae</taxon>
        <taxon>rosids</taxon>
        <taxon>fabids</taxon>
        <taxon>Fabales</taxon>
        <taxon>Fabaceae</taxon>
        <taxon>Papilionoideae</taxon>
        <taxon>50 kb inversion clade</taxon>
        <taxon>dalbergioids sensu lato</taxon>
        <taxon>Dalbergieae</taxon>
        <taxon>Pterocarpus clade</taxon>
        <taxon>Arachis</taxon>
    </lineage>
</organism>
<dbReference type="GO" id="GO:0043022">
    <property type="term" value="F:ribosome binding"/>
    <property type="evidence" value="ECO:0007669"/>
    <property type="project" value="TreeGrafter"/>
</dbReference>
<keyword evidence="5 8" id="KW-0396">Initiation factor</keyword>
<proteinExistence type="inferred from homology"/>
<evidence type="ECO:0000256" key="8">
    <source>
        <dbReference type="PROSITE-ProRule" id="PRU00181"/>
    </source>
</evidence>
<dbReference type="InterPro" id="IPR004368">
    <property type="entry name" value="TIF_IF1"/>
</dbReference>
<dbReference type="EMBL" id="SDMP01000006">
    <property type="protein sequence ID" value="RYR55492.1"/>
    <property type="molecule type" value="Genomic_DNA"/>
</dbReference>
<keyword evidence="6 8" id="KW-0648">Protein biosynthesis</keyword>
<feature type="transmembrane region" description="Helical" evidence="9">
    <location>
        <begin position="149"/>
        <end position="169"/>
    </location>
</feature>
<feature type="transmembrane region" description="Helical" evidence="9">
    <location>
        <begin position="220"/>
        <end position="240"/>
    </location>
</feature>
<keyword evidence="9" id="KW-0472">Membrane</keyword>
<dbReference type="InterPro" id="IPR003029">
    <property type="entry name" value="S1_domain"/>
</dbReference>
<dbReference type="PANTHER" id="PTHR33370:SF1">
    <property type="entry name" value="TRANSLATION INITIATION FACTOR IF-1, CHLOROPLASTIC"/>
    <property type="match status" value="1"/>
</dbReference>
<evidence type="ECO:0000313" key="11">
    <source>
        <dbReference type="EMBL" id="RYR55492.1"/>
    </source>
</evidence>
<dbReference type="GO" id="GO:0003743">
    <property type="term" value="F:translation initiation factor activity"/>
    <property type="evidence" value="ECO:0007669"/>
    <property type="project" value="UniProtKB-UniRule"/>
</dbReference>
<feature type="domain" description="S1-like" evidence="10">
    <location>
        <begin position="70"/>
        <end position="132"/>
    </location>
</feature>
<dbReference type="SUPFAM" id="SSF103481">
    <property type="entry name" value="Multidrug resistance efflux transporter EmrE"/>
    <property type="match status" value="1"/>
</dbReference>
<keyword evidence="12" id="KW-1185">Reference proteome</keyword>
<dbReference type="InterPro" id="IPR006196">
    <property type="entry name" value="RNA-binding_domain_S1_IF1"/>
</dbReference>
<feature type="transmembrane region" description="Helical" evidence="9">
    <location>
        <begin position="252"/>
        <end position="273"/>
    </location>
</feature>
<dbReference type="NCBIfam" id="TIGR00008">
    <property type="entry name" value="infA"/>
    <property type="match status" value="1"/>
</dbReference>
<dbReference type="PANTHER" id="PTHR33370">
    <property type="entry name" value="TRANSLATION INITIATION FACTOR IF-1, CHLOROPLASTIC"/>
    <property type="match status" value="1"/>
</dbReference>
<protein>
    <recommendedName>
        <fullName evidence="7">Translation initiation factor IF-1, chloroplastic</fullName>
    </recommendedName>
</protein>
<evidence type="ECO:0000256" key="2">
    <source>
        <dbReference type="ARBA" id="ARBA00004141"/>
    </source>
</evidence>
<comment type="subcellular location">
    <subcellularLocation>
        <location evidence="2">Membrane</location>
        <topology evidence="2">Multi-pass membrane protein</topology>
    </subcellularLocation>
</comment>
<evidence type="ECO:0000256" key="6">
    <source>
        <dbReference type="ARBA" id="ARBA00022917"/>
    </source>
</evidence>